<accession>A0A3G2LB24</accession>
<protein>
    <recommendedName>
        <fullName evidence="4">Viral A-type inclusion protein</fullName>
    </recommendedName>
</protein>
<name>A0A3G2LB24_9FLAO</name>
<dbReference type="Proteomes" id="UP000276309">
    <property type="component" value="Chromosome"/>
</dbReference>
<organism evidence="2 3">
    <name type="scientific">Euzebyella marina</name>
    <dbReference type="NCBI Taxonomy" id="1761453"/>
    <lineage>
        <taxon>Bacteria</taxon>
        <taxon>Pseudomonadati</taxon>
        <taxon>Bacteroidota</taxon>
        <taxon>Flavobacteriia</taxon>
        <taxon>Flavobacteriales</taxon>
        <taxon>Flavobacteriaceae</taxon>
        <taxon>Euzebyella</taxon>
    </lineage>
</organism>
<evidence type="ECO:0000256" key="1">
    <source>
        <dbReference type="SAM" id="SignalP"/>
    </source>
</evidence>
<feature type="signal peptide" evidence="1">
    <location>
        <begin position="1"/>
        <end position="23"/>
    </location>
</feature>
<evidence type="ECO:0000313" key="3">
    <source>
        <dbReference type="Proteomes" id="UP000276309"/>
    </source>
</evidence>
<reference evidence="2 3" key="1">
    <citation type="submission" date="2018-08" db="EMBL/GenBank/DDBJ databases">
        <title>The reduced genetic potential of extracellular carbohydrate catabolism in Euzebyella marina RN62, a Flavobacteriia bacterium isolated from the hadal water.</title>
        <authorList>
            <person name="Xue C."/>
        </authorList>
    </citation>
    <scope>NUCLEOTIDE SEQUENCE [LARGE SCALE GENOMIC DNA]</scope>
    <source>
        <strain evidence="2 3">RN62</strain>
    </source>
</reference>
<keyword evidence="3" id="KW-1185">Reference proteome</keyword>
<dbReference type="OrthoDB" id="1453169at2"/>
<keyword evidence="1" id="KW-0732">Signal</keyword>
<feature type="chain" id="PRO_5018162345" description="Viral A-type inclusion protein" evidence="1">
    <location>
        <begin position="24"/>
        <end position="141"/>
    </location>
</feature>
<evidence type="ECO:0000313" key="2">
    <source>
        <dbReference type="EMBL" id="AYN69454.1"/>
    </source>
</evidence>
<dbReference type="AlphaFoldDB" id="A0A3G2LB24"/>
<dbReference type="KEGG" id="emar:D1013_19735"/>
<evidence type="ECO:0008006" key="4">
    <source>
        <dbReference type="Google" id="ProtNLM"/>
    </source>
</evidence>
<dbReference type="RefSeq" id="WP_121850460.1">
    <property type="nucleotide sequence ID" value="NZ_CP032050.1"/>
</dbReference>
<sequence>MTKGLRTSLLILMLTLFVSVSHSQESGEEPNKMISVMASHDEVMNDMPKLSKLINKLTTRANASYKKEKYELAIKNLKAANQSMVSWMENFSERFDADEMMKGKQLTEEKKKWLLEEEKKIALLKEEIDLSISQAERILNN</sequence>
<gene>
    <name evidence="2" type="ORF">D1013_19735</name>
</gene>
<dbReference type="EMBL" id="CP032050">
    <property type="protein sequence ID" value="AYN69454.1"/>
    <property type="molecule type" value="Genomic_DNA"/>
</dbReference>
<proteinExistence type="predicted"/>